<dbReference type="InterPro" id="IPR050204">
    <property type="entry name" value="AraC_XylS_family_regulators"/>
</dbReference>
<dbReference type="PROSITE" id="PS00041">
    <property type="entry name" value="HTH_ARAC_FAMILY_1"/>
    <property type="match status" value="1"/>
</dbReference>
<keyword evidence="2" id="KW-0238">DNA-binding</keyword>
<dbReference type="InterPro" id="IPR009057">
    <property type="entry name" value="Homeodomain-like_sf"/>
</dbReference>
<dbReference type="SMART" id="SM00342">
    <property type="entry name" value="HTH_ARAC"/>
    <property type="match status" value="1"/>
</dbReference>
<evidence type="ECO:0000313" key="7">
    <source>
        <dbReference type="Proteomes" id="UP000612456"/>
    </source>
</evidence>
<keyword evidence="1" id="KW-0805">Transcription regulation</keyword>
<accession>A0A917DNK1</accession>
<dbReference type="SUPFAM" id="SSF46689">
    <property type="entry name" value="Homeodomain-like"/>
    <property type="match status" value="2"/>
</dbReference>
<dbReference type="SUPFAM" id="SSF51215">
    <property type="entry name" value="Regulatory protein AraC"/>
    <property type="match status" value="1"/>
</dbReference>
<evidence type="ECO:0000256" key="3">
    <source>
        <dbReference type="ARBA" id="ARBA00023159"/>
    </source>
</evidence>
<reference evidence="6" key="2">
    <citation type="submission" date="2020-09" db="EMBL/GenBank/DDBJ databases">
        <authorList>
            <person name="Sun Q."/>
            <person name="Zhou Y."/>
        </authorList>
    </citation>
    <scope>NUCLEOTIDE SEQUENCE</scope>
    <source>
        <strain evidence="6">CGMCC 1.15178</strain>
    </source>
</reference>
<name>A0A917DNK1_9BACL</name>
<dbReference type="Gene3D" id="1.10.10.60">
    <property type="entry name" value="Homeodomain-like"/>
    <property type="match status" value="2"/>
</dbReference>
<keyword evidence="4" id="KW-0804">Transcription</keyword>
<dbReference type="Gene3D" id="2.60.120.10">
    <property type="entry name" value="Jelly Rolls"/>
    <property type="match status" value="1"/>
</dbReference>
<dbReference type="InterPro" id="IPR037923">
    <property type="entry name" value="HTH-like"/>
</dbReference>
<dbReference type="EMBL" id="BMHP01000001">
    <property type="protein sequence ID" value="GGD51456.1"/>
    <property type="molecule type" value="Genomic_DNA"/>
</dbReference>
<dbReference type="InterPro" id="IPR018062">
    <property type="entry name" value="HTH_AraC-typ_CS"/>
</dbReference>
<dbReference type="Pfam" id="PF12833">
    <property type="entry name" value="HTH_18"/>
    <property type="match status" value="1"/>
</dbReference>
<dbReference type="InterPro" id="IPR018060">
    <property type="entry name" value="HTH_AraC"/>
</dbReference>
<protein>
    <recommendedName>
        <fullName evidence="5">HTH araC/xylS-type domain-containing protein</fullName>
    </recommendedName>
</protein>
<evidence type="ECO:0000259" key="5">
    <source>
        <dbReference type="PROSITE" id="PS01124"/>
    </source>
</evidence>
<keyword evidence="7" id="KW-1185">Reference proteome</keyword>
<dbReference type="GO" id="GO:0043565">
    <property type="term" value="F:sequence-specific DNA binding"/>
    <property type="evidence" value="ECO:0007669"/>
    <property type="project" value="InterPro"/>
</dbReference>
<evidence type="ECO:0000256" key="1">
    <source>
        <dbReference type="ARBA" id="ARBA00023015"/>
    </source>
</evidence>
<dbReference type="Proteomes" id="UP000612456">
    <property type="component" value="Unassembled WGS sequence"/>
</dbReference>
<dbReference type="PANTHER" id="PTHR46796:SF6">
    <property type="entry name" value="ARAC SUBFAMILY"/>
    <property type="match status" value="1"/>
</dbReference>
<reference evidence="6" key="1">
    <citation type="journal article" date="2014" name="Int. J. Syst. Evol. Microbiol.">
        <title>Complete genome sequence of Corynebacterium casei LMG S-19264T (=DSM 44701T), isolated from a smear-ripened cheese.</title>
        <authorList>
            <consortium name="US DOE Joint Genome Institute (JGI-PGF)"/>
            <person name="Walter F."/>
            <person name="Albersmeier A."/>
            <person name="Kalinowski J."/>
            <person name="Ruckert C."/>
        </authorList>
    </citation>
    <scope>NUCLEOTIDE SEQUENCE</scope>
    <source>
        <strain evidence="6">CGMCC 1.15178</strain>
    </source>
</reference>
<evidence type="ECO:0000313" key="6">
    <source>
        <dbReference type="EMBL" id="GGD51456.1"/>
    </source>
</evidence>
<dbReference type="GO" id="GO:0003700">
    <property type="term" value="F:DNA-binding transcription factor activity"/>
    <property type="evidence" value="ECO:0007669"/>
    <property type="project" value="InterPro"/>
</dbReference>
<proteinExistence type="predicted"/>
<evidence type="ECO:0000256" key="2">
    <source>
        <dbReference type="ARBA" id="ARBA00023125"/>
    </source>
</evidence>
<evidence type="ECO:0000256" key="4">
    <source>
        <dbReference type="ARBA" id="ARBA00023163"/>
    </source>
</evidence>
<keyword evidence="3" id="KW-0010">Activator</keyword>
<dbReference type="InterPro" id="IPR014710">
    <property type="entry name" value="RmlC-like_jellyroll"/>
</dbReference>
<comment type="caution">
    <text evidence="6">The sequence shown here is derived from an EMBL/GenBank/DDBJ whole genome shotgun (WGS) entry which is preliminary data.</text>
</comment>
<dbReference type="AlphaFoldDB" id="A0A917DNK1"/>
<sequence>MLTKLDFFQSLTREKGFHVGFHQHACYELVYYLNGGGQTCFEGQNFRFGPNMFSVIESLVSHDEWHDTASDVIFIGFQIPSHLYLPSGFFQEESVGAGYPVRSLMLRMKEEFVHKKPLYEEKLDLLTGELIIELCRIESYVQTAPSRNDKLHYVRNYMNEHFQQKLEQSELAQLAGYSYDRFRHLFKEINGCSPQRYILNKRLEHARFLLRQSGRSISDIALDSGFSTDAQFCQLFRREHGQSPGKYRISAQSLLPR</sequence>
<feature type="domain" description="HTH araC/xylS-type" evidence="5">
    <location>
        <begin position="152"/>
        <end position="250"/>
    </location>
</feature>
<gene>
    <name evidence="6" type="ORF">GCM10010911_06240</name>
</gene>
<dbReference type="RefSeq" id="WP_188989015.1">
    <property type="nucleotide sequence ID" value="NZ_BMHP01000001.1"/>
</dbReference>
<dbReference type="PRINTS" id="PR00032">
    <property type="entry name" value="HTHARAC"/>
</dbReference>
<organism evidence="6 7">
    <name type="scientific">Paenibacillus nasutitermitis</name>
    <dbReference type="NCBI Taxonomy" id="1652958"/>
    <lineage>
        <taxon>Bacteria</taxon>
        <taxon>Bacillati</taxon>
        <taxon>Bacillota</taxon>
        <taxon>Bacilli</taxon>
        <taxon>Bacillales</taxon>
        <taxon>Paenibacillaceae</taxon>
        <taxon>Paenibacillus</taxon>
    </lineage>
</organism>
<dbReference type="InterPro" id="IPR020449">
    <property type="entry name" value="Tscrpt_reg_AraC-type_HTH"/>
</dbReference>
<dbReference type="PANTHER" id="PTHR46796">
    <property type="entry name" value="HTH-TYPE TRANSCRIPTIONAL ACTIVATOR RHAS-RELATED"/>
    <property type="match status" value="1"/>
</dbReference>
<dbReference type="PROSITE" id="PS01124">
    <property type="entry name" value="HTH_ARAC_FAMILY_2"/>
    <property type="match status" value="1"/>
</dbReference>